<dbReference type="Gene3D" id="3.40.50.12780">
    <property type="entry name" value="N-terminal domain of ligase-like"/>
    <property type="match status" value="1"/>
</dbReference>
<comment type="caution">
    <text evidence="4">The sequence shown here is derived from an EMBL/GenBank/DDBJ whole genome shotgun (WGS) entry which is preliminary data.</text>
</comment>
<dbReference type="GO" id="GO:0004467">
    <property type="term" value="F:long-chain fatty acid-CoA ligase activity"/>
    <property type="evidence" value="ECO:0007669"/>
    <property type="project" value="TreeGrafter"/>
</dbReference>
<reference evidence="4" key="1">
    <citation type="submission" date="2016-10" db="EMBL/GenBank/DDBJ databases">
        <authorList>
            <person name="Benchimol M."/>
            <person name="Almeida L.G."/>
            <person name="Vasconcelos A.T."/>
            <person name="Perreira-Neves A."/>
            <person name="Rosa I.A."/>
            <person name="Tasca T."/>
            <person name="Bogo M.R."/>
            <person name="de Souza W."/>
        </authorList>
    </citation>
    <scope>NUCLEOTIDE SEQUENCE [LARGE SCALE GENOMIC DNA]</scope>
    <source>
        <strain evidence="4">K</strain>
    </source>
</reference>
<dbReference type="GO" id="GO:0016020">
    <property type="term" value="C:membrane"/>
    <property type="evidence" value="ECO:0007669"/>
    <property type="project" value="TreeGrafter"/>
</dbReference>
<name>A0A1J4KML6_9EUKA</name>
<accession>A0A1J4KML6</accession>
<dbReference type="PROSITE" id="PS00455">
    <property type="entry name" value="AMP_BINDING"/>
    <property type="match status" value="1"/>
</dbReference>
<dbReference type="SUPFAM" id="SSF56801">
    <property type="entry name" value="Acetyl-CoA synthetase-like"/>
    <property type="match status" value="1"/>
</dbReference>
<evidence type="ECO:0000313" key="5">
    <source>
        <dbReference type="Proteomes" id="UP000179807"/>
    </source>
</evidence>
<evidence type="ECO:0000313" key="4">
    <source>
        <dbReference type="EMBL" id="OHT10613.1"/>
    </source>
</evidence>
<organism evidence="4 5">
    <name type="scientific">Tritrichomonas foetus</name>
    <dbReference type="NCBI Taxonomy" id="1144522"/>
    <lineage>
        <taxon>Eukaryota</taxon>
        <taxon>Metamonada</taxon>
        <taxon>Parabasalia</taxon>
        <taxon>Tritrichomonadida</taxon>
        <taxon>Tritrichomonadidae</taxon>
        <taxon>Tritrichomonas</taxon>
    </lineage>
</organism>
<evidence type="ECO:0000259" key="3">
    <source>
        <dbReference type="Pfam" id="PF00501"/>
    </source>
</evidence>
<evidence type="ECO:0000256" key="2">
    <source>
        <dbReference type="ARBA" id="ARBA00022840"/>
    </source>
</evidence>
<keyword evidence="2" id="KW-0067">ATP-binding</keyword>
<dbReference type="InterPro" id="IPR000873">
    <property type="entry name" value="AMP-dep_synth/lig_dom"/>
</dbReference>
<dbReference type="GeneID" id="94835852"/>
<dbReference type="Pfam" id="PF00501">
    <property type="entry name" value="AMP-binding"/>
    <property type="match status" value="1"/>
</dbReference>
<dbReference type="RefSeq" id="XP_068363749.1">
    <property type="nucleotide sequence ID" value="XM_068501148.1"/>
</dbReference>
<dbReference type="AlphaFoldDB" id="A0A1J4KML6"/>
<dbReference type="EMBL" id="MLAK01000606">
    <property type="protein sequence ID" value="OHT10613.1"/>
    <property type="molecule type" value="Genomic_DNA"/>
</dbReference>
<dbReference type="OrthoDB" id="1700726at2759"/>
<dbReference type="InterPro" id="IPR042099">
    <property type="entry name" value="ANL_N_sf"/>
</dbReference>
<feature type="domain" description="AMP-dependent synthetase/ligase" evidence="3">
    <location>
        <begin position="73"/>
        <end position="482"/>
    </location>
</feature>
<protein>
    <submittedName>
        <fullName evidence="4">AMP-binding enzyme family protein</fullName>
    </submittedName>
</protein>
<dbReference type="GO" id="GO:0005783">
    <property type="term" value="C:endoplasmic reticulum"/>
    <property type="evidence" value="ECO:0007669"/>
    <property type="project" value="TreeGrafter"/>
</dbReference>
<evidence type="ECO:0000256" key="1">
    <source>
        <dbReference type="ARBA" id="ARBA00022741"/>
    </source>
</evidence>
<proteinExistence type="predicted"/>
<sequence length="657" mass="72789">MGAEPSEPTPAKCELWEPAANEDESPIYINTTRIRENGGRYLSHFSRCPKIETISELFDSSAVVYGDKDCFGERKVNPDGSFGEYQWTSYVKFQEIARSFGNGLSKLGIQKGDRVGIYSINCLWWQIAQYGCHYIGAVPVPVYDSLGPGAAQYIVQHAECRAIVSHKMNVKKTLEFLNDTKVEYVLLMTPEDLDSVKDDERIKTCESVLELGKPEVLNKTFKQYPLVGKDMAMIMYTSGSTGNPKGCVLTHKSIIAGATGLGGNGTSVTKTDVFFSYLPLAHIYELASQVCLLCQGVSIGFYTGDIRNLMVDIQALKPTIICGVPRVWNRMADAMSKKIEALPKISKMLVKTALRLKKEALLNDKPQSLILDALLLSKFREALGGRCRLIVSGGAPILPDVYELIRSAVTPNIIQGYGLTELCAGACIQQRNATKNSMVVGPVSITADLKFRRVPGMQYEPQGNPPSGEIMLRGPGMFSEYYKEPELTKEAIIDGWFATGDVGVLLPDGTVQIIDRVKQLVKLSQGEYLSLTHVTDVYNKAEGVEHIYVYADSTHNKPVAVVIPAKNMIDEWKKRGIEQFVGSSVCENEIVKNMGVAAEREKLRGFEKIEHIILDDTEFTVENGLLTPSQKPKLSAMRTKYEAKLIELYSKYPDHST</sequence>
<dbReference type="VEuPathDB" id="TrichDB:TRFO_20018"/>
<dbReference type="InterPro" id="IPR020845">
    <property type="entry name" value="AMP-binding_CS"/>
</dbReference>
<keyword evidence="5" id="KW-1185">Reference proteome</keyword>
<dbReference type="PANTHER" id="PTHR43272:SF33">
    <property type="entry name" value="AMP-BINDING DOMAIN-CONTAINING PROTEIN-RELATED"/>
    <property type="match status" value="1"/>
</dbReference>
<keyword evidence="1" id="KW-0547">Nucleotide-binding</keyword>
<dbReference type="GO" id="GO:0005524">
    <property type="term" value="F:ATP binding"/>
    <property type="evidence" value="ECO:0007669"/>
    <property type="project" value="UniProtKB-KW"/>
</dbReference>
<dbReference type="PANTHER" id="PTHR43272">
    <property type="entry name" value="LONG-CHAIN-FATTY-ACID--COA LIGASE"/>
    <property type="match status" value="1"/>
</dbReference>
<gene>
    <name evidence="4" type="ORF">TRFO_20018</name>
</gene>
<dbReference type="Proteomes" id="UP000179807">
    <property type="component" value="Unassembled WGS sequence"/>
</dbReference>